<dbReference type="Pfam" id="PF05652">
    <property type="entry name" value="DcpS"/>
    <property type="match status" value="1"/>
</dbReference>
<evidence type="ECO:0000313" key="7">
    <source>
        <dbReference type="Proteomes" id="UP001307889"/>
    </source>
</evidence>
<keyword evidence="5" id="KW-0507">mRNA processing</keyword>
<comment type="similarity">
    <text evidence="1 5">Belongs to the HIT family.</text>
</comment>
<dbReference type="EC" id="3.6.1.59" evidence="2 5"/>
<dbReference type="Proteomes" id="UP001307889">
    <property type="component" value="Chromosome 8"/>
</dbReference>
<reference evidence="6 7" key="1">
    <citation type="submission" date="2023-09" db="EMBL/GenBank/DDBJ databases">
        <title>Nesidiocoris tenuis whole genome shotgun sequence.</title>
        <authorList>
            <person name="Shibata T."/>
            <person name="Shimoda M."/>
            <person name="Kobayashi T."/>
            <person name="Uehara T."/>
        </authorList>
    </citation>
    <scope>NUCLEOTIDE SEQUENCE [LARGE SCALE GENOMIC DNA]</scope>
    <source>
        <strain evidence="6 7">Japan</strain>
    </source>
</reference>
<dbReference type="InterPro" id="IPR011145">
    <property type="entry name" value="Scavenger_mRNA_decap_enz_N"/>
</dbReference>
<comment type="function">
    <text evidence="5">Decapping scavenger enzyme that catalyzes the cleavage of a residual cap structure following the degradation of mRNAs by the 3'-&gt;5' exosome-mediated mRNA decay pathway.</text>
</comment>
<dbReference type="PANTHER" id="PTHR12978">
    <property type="entry name" value="HISTIDINE TRIAD HIT PROTEIN MEMBER"/>
    <property type="match status" value="1"/>
</dbReference>
<proteinExistence type="inferred from homology"/>
<evidence type="ECO:0000256" key="2">
    <source>
        <dbReference type="ARBA" id="ARBA00012520"/>
    </source>
</evidence>
<dbReference type="SUPFAM" id="SSF102860">
    <property type="entry name" value="mRNA decapping enzyme DcpS N-terminal domain"/>
    <property type="match status" value="1"/>
</dbReference>
<keyword evidence="5" id="KW-0378">Hydrolase</keyword>
<gene>
    <name evidence="6" type="ORF">NTJ_10169</name>
</gene>
<dbReference type="Gene3D" id="3.30.200.40">
    <property type="entry name" value="Scavenger mRNA decapping enzyme, N-terminal domain"/>
    <property type="match status" value="1"/>
</dbReference>
<protein>
    <recommendedName>
        <fullName evidence="3 5">m7GpppX diphosphatase</fullName>
        <ecNumber evidence="2 5">3.6.1.59</ecNumber>
    </recommendedName>
</protein>
<evidence type="ECO:0000256" key="3">
    <source>
        <dbReference type="ARBA" id="ARBA00015636"/>
    </source>
</evidence>
<name>A0ABN7AYV9_9HEMI</name>
<dbReference type="Pfam" id="PF11969">
    <property type="entry name" value="DcpS_C"/>
    <property type="match status" value="1"/>
</dbReference>
<comment type="subcellular location">
    <subcellularLocation>
        <location evidence="5">Nucleus</location>
    </subcellularLocation>
</comment>
<dbReference type="PIRSF" id="PIRSF028973">
    <property type="entry name" value="Scavenger_mRNA_decap_enz"/>
    <property type="match status" value="1"/>
</dbReference>
<sequence length="324" mass="37403">MEPESKKTKVLDNGQSNATTTAIDDLSKFEFVRVLADHSHKKVVCVEGRLKDKEGKAVLWLDKPPFSEDVIKSLCTDKSKLKVAFINDIFGSYSAIVDPDLNEIKTTLIYPATEQHIQKFLQKPLYVVEETPECYRDITLPFIEEEQFSVDWVYNILDGKKETERIIFEDKDDATGFTLLPDLKWNGKQTVDLYCLALARPRGIKSLRDLRSEHIPLLKNILDKGREVLQKKFNISKDQLRVYVHYQPTFYHLHVHFNVITFEASGTHCEKAYLLKSVIDNLEKYPNYYRDATLTCVVSEGQNLCQKFFEKGIIKKQGTPSRSE</sequence>
<keyword evidence="7" id="KW-1185">Reference proteome</keyword>
<evidence type="ECO:0000256" key="4">
    <source>
        <dbReference type="ARBA" id="ARBA00048222"/>
    </source>
</evidence>
<accession>A0ABN7AYV9</accession>
<dbReference type="Gene3D" id="3.30.428.10">
    <property type="entry name" value="HIT-like"/>
    <property type="match status" value="1"/>
</dbReference>
<dbReference type="EMBL" id="AP028916">
    <property type="protein sequence ID" value="BES97355.1"/>
    <property type="molecule type" value="Genomic_DNA"/>
</dbReference>
<dbReference type="SUPFAM" id="SSF54197">
    <property type="entry name" value="HIT-like"/>
    <property type="match status" value="1"/>
</dbReference>
<dbReference type="InterPro" id="IPR036265">
    <property type="entry name" value="HIT-like_sf"/>
</dbReference>
<evidence type="ECO:0000256" key="5">
    <source>
        <dbReference type="PIRNR" id="PIRNR028973"/>
    </source>
</evidence>
<dbReference type="InterPro" id="IPR008594">
    <property type="entry name" value="DcpS/DCS2"/>
</dbReference>
<evidence type="ECO:0000256" key="1">
    <source>
        <dbReference type="ARBA" id="ARBA00010208"/>
    </source>
</evidence>
<dbReference type="PANTHER" id="PTHR12978:SF0">
    <property type="entry name" value="M7GPPPX DIPHOSPHATASE"/>
    <property type="match status" value="1"/>
</dbReference>
<organism evidence="6 7">
    <name type="scientific">Nesidiocoris tenuis</name>
    <dbReference type="NCBI Taxonomy" id="355587"/>
    <lineage>
        <taxon>Eukaryota</taxon>
        <taxon>Metazoa</taxon>
        <taxon>Ecdysozoa</taxon>
        <taxon>Arthropoda</taxon>
        <taxon>Hexapoda</taxon>
        <taxon>Insecta</taxon>
        <taxon>Pterygota</taxon>
        <taxon>Neoptera</taxon>
        <taxon>Paraneoptera</taxon>
        <taxon>Hemiptera</taxon>
        <taxon>Heteroptera</taxon>
        <taxon>Panheteroptera</taxon>
        <taxon>Cimicomorpha</taxon>
        <taxon>Miridae</taxon>
        <taxon>Dicyphina</taxon>
        <taxon>Nesidiocoris</taxon>
    </lineage>
</organism>
<keyword evidence="5" id="KW-0539">Nucleus</keyword>
<evidence type="ECO:0000313" key="6">
    <source>
        <dbReference type="EMBL" id="BES97355.1"/>
    </source>
</evidence>
<comment type="catalytic activity">
    <reaction evidence="4 5">
        <text>a 5'-end (N(7)-methyl 5'-triphosphoguanosine)-ribonucleoside in mRNA + H2O = N(7)-methyl-GMP + a 5'-end diphospho-ribonucleoside in mRNA + 2 H(+)</text>
        <dbReference type="Rhea" id="RHEA:65388"/>
        <dbReference type="Rhea" id="RHEA-COMP:17165"/>
        <dbReference type="Rhea" id="RHEA-COMP:17167"/>
        <dbReference type="ChEBI" id="CHEBI:15377"/>
        <dbReference type="ChEBI" id="CHEBI:15378"/>
        <dbReference type="ChEBI" id="CHEBI:58285"/>
        <dbReference type="ChEBI" id="CHEBI:156461"/>
        <dbReference type="ChEBI" id="CHEBI:167616"/>
        <dbReference type="EC" id="3.6.1.59"/>
    </reaction>
</comment>